<evidence type="ECO:0000313" key="2">
    <source>
        <dbReference type="WBParaSite" id="Csp11.Scaffold629.g9303.t1"/>
    </source>
</evidence>
<protein>
    <submittedName>
        <fullName evidence="2">Peptidase_S9_N domain-containing protein</fullName>
    </submittedName>
</protein>
<evidence type="ECO:0000313" key="1">
    <source>
        <dbReference type="Proteomes" id="UP000095282"/>
    </source>
</evidence>
<dbReference type="Proteomes" id="UP000095282">
    <property type="component" value="Unplaced"/>
</dbReference>
<organism evidence="1 2">
    <name type="scientific">Caenorhabditis tropicalis</name>
    <dbReference type="NCBI Taxonomy" id="1561998"/>
    <lineage>
        <taxon>Eukaryota</taxon>
        <taxon>Metazoa</taxon>
        <taxon>Ecdysozoa</taxon>
        <taxon>Nematoda</taxon>
        <taxon>Chromadorea</taxon>
        <taxon>Rhabditida</taxon>
        <taxon>Rhabditina</taxon>
        <taxon>Rhabditomorpha</taxon>
        <taxon>Rhabditoidea</taxon>
        <taxon>Rhabditidae</taxon>
        <taxon>Peloderinae</taxon>
        <taxon>Caenorhabditis</taxon>
    </lineage>
</organism>
<name>A0A1I7UH86_9PELO</name>
<sequence>MSKSFENANQELVLSKETSLEDLDDDAPIYLELNARETHTYNWVKKEGKRVLQEYFDCEPFELAEDEGDTLFLSNLPYIEGNLPTEEPPRALNSSKV</sequence>
<proteinExistence type="predicted"/>
<dbReference type="AlphaFoldDB" id="A0A1I7UH86"/>
<keyword evidence="1" id="KW-1185">Reference proteome</keyword>
<dbReference type="WBParaSite" id="Csp11.Scaffold629.g9303.t1">
    <property type="protein sequence ID" value="Csp11.Scaffold629.g9303.t1"/>
    <property type="gene ID" value="Csp11.Scaffold629.g9303"/>
</dbReference>
<accession>A0A1I7UH86</accession>
<reference evidence="2" key="1">
    <citation type="submission" date="2016-11" db="UniProtKB">
        <authorList>
            <consortium name="WormBaseParasite"/>
        </authorList>
    </citation>
    <scope>IDENTIFICATION</scope>
</reference>